<reference evidence="1" key="1">
    <citation type="submission" date="2018-06" db="EMBL/GenBank/DDBJ databases">
        <authorList>
            <person name="Zhirakovskaya E."/>
        </authorList>
    </citation>
    <scope>NUCLEOTIDE SEQUENCE</scope>
</reference>
<dbReference type="InterPro" id="IPR015943">
    <property type="entry name" value="WD40/YVTN_repeat-like_dom_sf"/>
</dbReference>
<dbReference type="EMBL" id="UOFW01000237">
    <property type="protein sequence ID" value="VAX08246.1"/>
    <property type="molecule type" value="Genomic_DNA"/>
</dbReference>
<dbReference type="PANTHER" id="PTHR47197:SF3">
    <property type="entry name" value="DIHYDRO-HEME D1 DEHYDROGENASE"/>
    <property type="match status" value="1"/>
</dbReference>
<name>A0A3B1AQJ4_9ZZZZ</name>
<accession>A0A3B1AQJ4</accession>
<dbReference type="SUPFAM" id="SSF50969">
    <property type="entry name" value="YVTN repeat-like/Quinoprotein amine dehydrogenase"/>
    <property type="match status" value="1"/>
</dbReference>
<dbReference type="InterPro" id="IPR051200">
    <property type="entry name" value="Host-pathogen_enzymatic-act"/>
</dbReference>
<dbReference type="AlphaFoldDB" id="A0A3B1AQJ4"/>
<dbReference type="PANTHER" id="PTHR47197">
    <property type="entry name" value="PROTEIN NIRF"/>
    <property type="match status" value="1"/>
</dbReference>
<dbReference type="Gene3D" id="2.130.10.10">
    <property type="entry name" value="YVTN repeat-like/Quinoprotein amine dehydrogenase"/>
    <property type="match status" value="1"/>
</dbReference>
<dbReference type="InterPro" id="IPR023879">
    <property type="entry name" value="QH-AmDH_bsu"/>
</dbReference>
<organism evidence="1">
    <name type="scientific">hydrothermal vent metagenome</name>
    <dbReference type="NCBI Taxonomy" id="652676"/>
    <lineage>
        <taxon>unclassified sequences</taxon>
        <taxon>metagenomes</taxon>
        <taxon>ecological metagenomes</taxon>
    </lineage>
</organism>
<sequence>MKKNYKLPVILTVFLLSFLVSPLSYAKEYIAKEYIAKEYMIVGARPDKLFVIDIKARKVEKTFTIPDSTAPQNIVISPKGDIAYVVTNGLKSIVGIELEEGNVVFRADLDYKDDERTWNYGIDLSPDGSEIYSYDIPTKIHLDRFESLEPRLSVFKTNAGLEAVVDREFPMPRRIHLLMTAKSGALYAMGWDFYKIDVQTGAYEVAYPLRHWTKENLSQPDALAFWPSWDNNGIFSTPIYYARTDMAEDNMARYRTGVLSLDLKTEKFDMIDFQGEPEVLFSTVYHPDRKTAYAAYNTLLKIDLEKAETIKRIDLDHSYYQTEISADGKEVYVGGTACDIAIYDSKDLSRIGEVILPNCPDMGATVVRMIHK</sequence>
<dbReference type="NCBIfam" id="TIGR03907">
    <property type="entry name" value="QH_beta"/>
    <property type="match status" value="1"/>
</dbReference>
<dbReference type="InterPro" id="IPR011044">
    <property type="entry name" value="Quino_amine_DH_bsu"/>
</dbReference>
<protein>
    <recommendedName>
        <fullName evidence="2">Quinohemoprotein amine dehydrogenase subunit beta</fullName>
    </recommendedName>
</protein>
<evidence type="ECO:0000313" key="1">
    <source>
        <dbReference type="EMBL" id="VAX08246.1"/>
    </source>
</evidence>
<proteinExistence type="predicted"/>
<gene>
    <name evidence="1" type="ORF">MNBD_ALPHA03-2126</name>
</gene>
<evidence type="ECO:0008006" key="2">
    <source>
        <dbReference type="Google" id="ProtNLM"/>
    </source>
</evidence>